<organism evidence="1 2">
    <name type="scientific">[Clostridium] methylpentosum DSM 5476</name>
    <dbReference type="NCBI Taxonomy" id="537013"/>
    <lineage>
        <taxon>Bacteria</taxon>
        <taxon>Bacillati</taxon>
        <taxon>Bacillota</taxon>
        <taxon>Clostridia</taxon>
        <taxon>Eubacteriales</taxon>
        <taxon>Oscillospiraceae</taxon>
        <taxon>Oscillospiraceae incertae sedis</taxon>
    </lineage>
</organism>
<name>C0EAA6_9FIRM</name>
<gene>
    <name evidence="1" type="ORF">CLOSTMETH_00760</name>
</gene>
<dbReference type="STRING" id="537013.CLOSTMETH_00760"/>
<reference evidence="1 2" key="2">
    <citation type="submission" date="2009-02" db="EMBL/GenBank/DDBJ databases">
        <title>Draft genome sequence of Clostridium methylpentosum (DSM 5476).</title>
        <authorList>
            <person name="Sudarsanam P."/>
            <person name="Ley R."/>
            <person name="Guruge J."/>
            <person name="Turnbaugh P.J."/>
            <person name="Mahowald M."/>
            <person name="Liep D."/>
            <person name="Gordon J."/>
        </authorList>
    </citation>
    <scope>NUCLEOTIDE SEQUENCE [LARGE SCALE GENOMIC DNA]</scope>
    <source>
        <strain evidence="1 2">DSM 5476</strain>
    </source>
</reference>
<evidence type="ECO:0000313" key="1">
    <source>
        <dbReference type="EMBL" id="EEG31598.1"/>
    </source>
</evidence>
<dbReference type="HOGENOM" id="CLU_2952196_0_0_9"/>
<dbReference type="Proteomes" id="UP000003340">
    <property type="component" value="Unassembled WGS sequence"/>
</dbReference>
<accession>C0EAA6</accession>
<comment type="caution">
    <text evidence="1">The sequence shown here is derived from an EMBL/GenBank/DDBJ whole genome shotgun (WGS) entry which is preliminary data.</text>
</comment>
<proteinExistence type="predicted"/>
<protein>
    <submittedName>
        <fullName evidence="1">Uncharacterized protein</fullName>
    </submittedName>
</protein>
<keyword evidence="2" id="KW-1185">Reference proteome</keyword>
<evidence type="ECO:0000313" key="2">
    <source>
        <dbReference type="Proteomes" id="UP000003340"/>
    </source>
</evidence>
<dbReference type="EMBL" id="ACEC01000030">
    <property type="protein sequence ID" value="EEG31598.1"/>
    <property type="molecule type" value="Genomic_DNA"/>
</dbReference>
<reference evidence="1 2" key="1">
    <citation type="submission" date="2009-01" db="EMBL/GenBank/DDBJ databases">
        <authorList>
            <person name="Fulton L."/>
            <person name="Clifton S."/>
            <person name="Fulton B."/>
            <person name="Xu J."/>
            <person name="Minx P."/>
            <person name="Pepin K.H."/>
            <person name="Johnson M."/>
            <person name="Bhonagiri V."/>
            <person name="Nash W.E."/>
            <person name="Mardis E.R."/>
            <person name="Wilson R.K."/>
        </authorList>
    </citation>
    <scope>NUCLEOTIDE SEQUENCE [LARGE SCALE GENOMIC DNA]</scope>
    <source>
        <strain evidence="1 2">DSM 5476</strain>
    </source>
</reference>
<sequence length="59" mass="6842">MFTLFALIFLMSMFIFAKAIKVCFVVALRAADLIQFCHEDPSPFWGYFVFVVKPLYLKG</sequence>
<dbReference type="AlphaFoldDB" id="C0EAA6"/>